<dbReference type="AlphaFoldDB" id="A0A1I7SF28"/>
<reference evidence="2" key="1">
    <citation type="submission" date="2016-11" db="UniProtKB">
        <authorList>
            <consortium name="WormBaseParasite"/>
        </authorList>
    </citation>
    <scope>IDENTIFICATION</scope>
</reference>
<proteinExistence type="predicted"/>
<name>A0A1I7SF28_BURXY</name>
<sequence length="300" mass="34190">MRWFHALLGLLLVPTMSDGRVIKEGEVAHYIEVFAYHRADFRQDDRIQFAITTFNEPLEIIAHVKGRVDENMTIIPEFRLSPLGDAFQIHSFVRFAAKATQIISENKYEPSIATNLENTPDFQQSFTYRNLVFKRGRLFTSQQMQSSSNPKPFVFSIDENEAFPGYFPENNTLLTIFGHCFESNVTCGIDRDTGILEMFNQSGLNQTSYMYRAFNFSVPWECGERFCIFTNLMTGEHYEIPSDLRTFSGEHKGRRLALVPLLTIESPLVIDQLNLQGSSSPNPGNAWNFVVAVGLVLGFL</sequence>
<evidence type="ECO:0000313" key="1">
    <source>
        <dbReference type="Proteomes" id="UP000095284"/>
    </source>
</evidence>
<organism evidence="1 2">
    <name type="scientific">Bursaphelenchus xylophilus</name>
    <name type="common">Pinewood nematode worm</name>
    <name type="synonym">Aphelenchoides xylophilus</name>
    <dbReference type="NCBI Taxonomy" id="6326"/>
    <lineage>
        <taxon>Eukaryota</taxon>
        <taxon>Metazoa</taxon>
        <taxon>Ecdysozoa</taxon>
        <taxon>Nematoda</taxon>
        <taxon>Chromadorea</taxon>
        <taxon>Rhabditida</taxon>
        <taxon>Tylenchina</taxon>
        <taxon>Tylenchomorpha</taxon>
        <taxon>Aphelenchoidea</taxon>
        <taxon>Aphelenchoididae</taxon>
        <taxon>Bursaphelenchus</taxon>
    </lineage>
</organism>
<dbReference type="WBParaSite" id="BXY_1163900.1">
    <property type="protein sequence ID" value="BXY_1163900.1"/>
    <property type="gene ID" value="BXY_1163900"/>
</dbReference>
<accession>A0A1I7SF28</accession>
<evidence type="ECO:0000313" key="2">
    <source>
        <dbReference type="WBParaSite" id="BXY_1163900.1"/>
    </source>
</evidence>
<dbReference type="Proteomes" id="UP000095284">
    <property type="component" value="Unplaced"/>
</dbReference>
<protein>
    <submittedName>
        <fullName evidence="2">Uncharacterized protein</fullName>
    </submittedName>
</protein>